<evidence type="ECO:0000313" key="1">
    <source>
        <dbReference type="EMBL" id="KRL91695.1"/>
    </source>
</evidence>
<reference evidence="1 2" key="1">
    <citation type="journal article" date="2015" name="Genome Announc.">
        <title>Expanding the biotechnology potential of lactobacilli through comparative genomics of 213 strains and associated genera.</title>
        <authorList>
            <person name="Sun Z."/>
            <person name="Harris H.M."/>
            <person name="McCann A."/>
            <person name="Guo C."/>
            <person name="Argimon S."/>
            <person name="Zhang W."/>
            <person name="Yang X."/>
            <person name="Jeffery I.B."/>
            <person name="Cooney J.C."/>
            <person name="Kagawa T.F."/>
            <person name="Liu W."/>
            <person name="Song Y."/>
            <person name="Salvetti E."/>
            <person name="Wrobel A."/>
            <person name="Rasinkangas P."/>
            <person name="Parkhill J."/>
            <person name="Rea M.C."/>
            <person name="O'Sullivan O."/>
            <person name="Ritari J."/>
            <person name="Douillard F.P."/>
            <person name="Paul Ross R."/>
            <person name="Yang R."/>
            <person name="Briner A.E."/>
            <person name="Felis G.E."/>
            <person name="de Vos W.M."/>
            <person name="Barrangou R."/>
            <person name="Klaenhammer T.R."/>
            <person name="Caufield P.W."/>
            <person name="Cui Y."/>
            <person name="Zhang H."/>
            <person name="O'Toole P.W."/>
        </authorList>
    </citation>
    <scope>NUCLEOTIDE SEQUENCE [LARGE SCALE GENOMIC DNA]</scope>
    <source>
        <strain evidence="1 2">DSM 15946</strain>
    </source>
</reference>
<accession>A0A0R1UE45</accession>
<dbReference type="PATRIC" id="fig|1423760.3.peg.1182"/>
<dbReference type="EMBL" id="AZFK01000018">
    <property type="protein sequence ID" value="KRL91695.1"/>
    <property type="molecule type" value="Genomic_DNA"/>
</dbReference>
<proteinExistence type="predicted"/>
<comment type="caution">
    <text evidence="1">The sequence shown here is derived from an EMBL/GenBank/DDBJ whole genome shotgun (WGS) entry which is preliminary data.</text>
</comment>
<sequence length="55" mass="6330">MNNNNDQQETQTQITQRLLTRIAELEYQVVTNQVALEKANELIQELQKSDVKEGA</sequence>
<dbReference type="Proteomes" id="UP000050816">
    <property type="component" value="Unassembled WGS sequence"/>
</dbReference>
<evidence type="ECO:0000313" key="2">
    <source>
        <dbReference type="Proteomes" id="UP000050816"/>
    </source>
</evidence>
<dbReference type="RefSeq" id="WP_156648258.1">
    <property type="nucleotide sequence ID" value="NZ_AZFK01000018.1"/>
</dbReference>
<name>A0A0R1UE45_9LACO</name>
<organism evidence="1 2">
    <name type="scientific">Limosilactobacillus ingluviei DSM 15946</name>
    <dbReference type="NCBI Taxonomy" id="1423760"/>
    <lineage>
        <taxon>Bacteria</taxon>
        <taxon>Bacillati</taxon>
        <taxon>Bacillota</taxon>
        <taxon>Bacilli</taxon>
        <taxon>Lactobacillales</taxon>
        <taxon>Lactobacillaceae</taxon>
        <taxon>Limosilactobacillus</taxon>
    </lineage>
</organism>
<protein>
    <submittedName>
        <fullName evidence="1">Uncharacterized protein</fullName>
    </submittedName>
</protein>
<dbReference type="AlphaFoldDB" id="A0A0R1UE45"/>
<gene>
    <name evidence="1" type="ORF">FC43_GL001117</name>
</gene>